<dbReference type="GO" id="GO:0008270">
    <property type="term" value="F:zinc ion binding"/>
    <property type="evidence" value="ECO:0007669"/>
    <property type="project" value="InterPro"/>
</dbReference>
<evidence type="ECO:0000256" key="1">
    <source>
        <dbReference type="PIRSR" id="PIRSR038896-50"/>
    </source>
</evidence>
<name>A0A4P9W5K4_9FUNG</name>
<sequence length="272" mass="30594">GQSTCFVQMDGFNILTDPIFSSRTIGEWFGPKRLRPAPCQLADLPKIDIVLVSHNHYDHLDRAIVKELGNSVKWYIPLGLREWFKKFGVTNVVELDWWQEAMHEGKLKIIGTPIQHWSGRHFFDVNSTLWCSFVVKGPNSSFFHCGDTGYCSAFKEIGRRFGPITLAAIPIGSYEPRWFLRHQHVNPSEACQIHLDLKSSHSIGVHWGTFMMSDEHYLDPKLHLEESRKRRGIPAEEVFTLRIGETLGLGAVNGVGAFSAPGSPIGGDVVVV</sequence>
<dbReference type="PIRSF" id="PIRSF038896">
    <property type="entry name" value="NAPE-PLD"/>
    <property type="match status" value="1"/>
</dbReference>
<feature type="non-terminal residue" evidence="3">
    <location>
        <position position="1"/>
    </location>
</feature>
<keyword evidence="4" id="KW-1185">Reference proteome</keyword>
<evidence type="ECO:0000313" key="3">
    <source>
        <dbReference type="EMBL" id="RKO87544.1"/>
    </source>
</evidence>
<organism evidence="3 4">
    <name type="scientific">Blyttiomyces helicus</name>
    <dbReference type="NCBI Taxonomy" id="388810"/>
    <lineage>
        <taxon>Eukaryota</taxon>
        <taxon>Fungi</taxon>
        <taxon>Fungi incertae sedis</taxon>
        <taxon>Chytridiomycota</taxon>
        <taxon>Chytridiomycota incertae sedis</taxon>
        <taxon>Chytridiomycetes</taxon>
        <taxon>Chytridiomycetes incertae sedis</taxon>
        <taxon>Blyttiomyces</taxon>
    </lineage>
</organism>
<dbReference type="InterPro" id="IPR036866">
    <property type="entry name" value="RibonucZ/Hydroxyglut_hydro"/>
</dbReference>
<gene>
    <name evidence="3" type="ORF">BDK51DRAFT_24662</name>
</gene>
<proteinExistence type="predicted"/>
<dbReference type="OrthoDB" id="332863at2759"/>
<dbReference type="GO" id="GO:0070291">
    <property type="term" value="P:N-acylethanolamine metabolic process"/>
    <property type="evidence" value="ECO:0007669"/>
    <property type="project" value="TreeGrafter"/>
</dbReference>
<dbReference type="InterPro" id="IPR024884">
    <property type="entry name" value="NAPE-PLD"/>
</dbReference>
<dbReference type="SUPFAM" id="SSF56281">
    <property type="entry name" value="Metallo-hydrolase/oxidoreductase"/>
    <property type="match status" value="1"/>
</dbReference>
<evidence type="ECO:0000313" key="4">
    <source>
        <dbReference type="Proteomes" id="UP000269721"/>
    </source>
</evidence>
<dbReference type="EMBL" id="KZ997340">
    <property type="protein sequence ID" value="RKO87544.1"/>
    <property type="molecule type" value="Genomic_DNA"/>
</dbReference>
<dbReference type="Gene3D" id="3.60.15.10">
    <property type="entry name" value="Ribonuclease Z/Hydroxyacylglutathione hydrolase-like"/>
    <property type="match status" value="1"/>
</dbReference>
<dbReference type="AlphaFoldDB" id="A0A4P9W5K4"/>
<feature type="domain" description="Metallo-beta-lactamase" evidence="2">
    <location>
        <begin position="13"/>
        <end position="207"/>
    </location>
</feature>
<evidence type="ECO:0000259" key="2">
    <source>
        <dbReference type="Pfam" id="PF12706"/>
    </source>
</evidence>
<feature type="binding site" evidence="1">
    <location>
        <position position="184"/>
    </location>
    <ligand>
        <name>an N-acyl-1,2-diacyl-sn-glycero-3-phosphoethanolamine</name>
        <dbReference type="ChEBI" id="CHEBI:62537"/>
    </ligand>
</feature>
<reference evidence="4" key="1">
    <citation type="journal article" date="2018" name="Nat. Microbiol.">
        <title>Leveraging single-cell genomics to expand the fungal tree of life.</title>
        <authorList>
            <person name="Ahrendt S.R."/>
            <person name="Quandt C.A."/>
            <person name="Ciobanu D."/>
            <person name="Clum A."/>
            <person name="Salamov A."/>
            <person name="Andreopoulos B."/>
            <person name="Cheng J.F."/>
            <person name="Woyke T."/>
            <person name="Pelin A."/>
            <person name="Henrissat B."/>
            <person name="Reynolds N.K."/>
            <person name="Benny G.L."/>
            <person name="Smith M.E."/>
            <person name="James T.Y."/>
            <person name="Grigoriev I.V."/>
        </authorList>
    </citation>
    <scope>NUCLEOTIDE SEQUENCE [LARGE SCALE GENOMIC DNA]</scope>
</reference>
<accession>A0A4P9W5K4</accession>
<dbReference type="Pfam" id="PF12706">
    <property type="entry name" value="Lactamase_B_2"/>
    <property type="match status" value="1"/>
</dbReference>
<dbReference type="GO" id="GO:0070290">
    <property type="term" value="F:N-acylphosphatidylethanolamine-specific phospholipase D activity"/>
    <property type="evidence" value="ECO:0007669"/>
    <property type="project" value="InterPro"/>
</dbReference>
<dbReference type="PANTHER" id="PTHR15032">
    <property type="entry name" value="N-ACYL-PHOSPHATIDYLETHANOLAMINE-HYDROLYZING PHOSPHOLIPASE D"/>
    <property type="match status" value="1"/>
</dbReference>
<dbReference type="InterPro" id="IPR001279">
    <property type="entry name" value="Metallo-B-lactamas"/>
</dbReference>
<dbReference type="PANTHER" id="PTHR15032:SF4">
    <property type="entry name" value="N-ACYL-PHOSPHATIDYLETHANOLAMINE-HYDROLYZING PHOSPHOLIPASE D"/>
    <property type="match status" value="1"/>
</dbReference>
<feature type="binding site" evidence="1">
    <location>
        <position position="57"/>
    </location>
    <ligand>
        <name>an N-acyl-1,2-diacyl-sn-glycero-3-phosphoethanolamine</name>
        <dbReference type="ChEBI" id="CHEBI:62537"/>
    </ligand>
</feature>
<protein>
    <submittedName>
        <fullName evidence="3">Beta-lactamase superfamily domain-containing protein</fullName>
    </submittedName>
</protein>
<dbReference type="GO" id="GO:0005737">
    <property type="term" value="C:cytoplasm"/>
    <property type="evidence" value="ECO:0007669"/>
    <property type="project" value="TreeGrafter"/>
</dbReference>
<dbReference type="Proteomes" id="UP000269721">
    <property type="component" value="Unassembled WGS sequence"/>
</dbReference>
<dbReference type="GO" id="GO:0070292">
    <property type="term" value="P:N-acylphosphatidylethanolamine metabolic process"/>
    <property type="evidence" value="ECO:0007669"/>
    <property type="project" value="TreeGrafter"/>
</dbReference>